<dbReference type="KEGG" id="xor:XOC_0480"/>
<dbReference type="AlphaFoldDB" id="G7T9P1"/>
<protein>
    <submittedName>
        <fullName evidence="1">Putative secreted protein</fullName>
    </submittedName>
</protein>
<dbReference type="HOGENOM" id="CLU_2588872_0_0_6"/>
<dbReference type="Proteomes" id="UP000008851">
    <property type="component" value="Chromosome"/>
</dbReference>
<gene>
    <name evidence="1" type="ORF">XOC_0480</name>
</gene>
<dbReference type="EMBL" id="CP003057">
    <property type="protein sequence ID" value="AEQ94700.1"/>
    <property type="molecule type" value="Genomic_DNA"/>
</dbReference>
<reference evidence="1 2" key="1">
    <citation type="journal article" date="2011" name="J. Bacteriol.">
        <title>Two new complete genome sequences offer insight into host and tissue specificity of plant pathogenic Xanthomonas spp.</title>
        <authorList>
            <person name="Bogdanove A.J."/>
            <person name="Koebnik R."/>
            <person name="Lu H."/>
            <person name="Furutani A."/>
            <person name="Angiuoli S.V."/>
            <person name="Patil P.B."/>
            <person name="Van Sluys M.A."/>
            <person name="Ryan R.P."/>
            <person name="Meyer D.F."/>
            <person name="Han S.W."/>
            <person name="Aparna G."/>
            <person name="Rajaram M."/>
            <person name="Delcher A.L."/>
            <person name="Phillippy A.M."/>
            <person name="Puiu D."/>
            <person name="Schatz M.C."/>
            <person name="Shumway M."/>
            <person name="Sommer D.D."/>
            <person name="Trapnell C."/>
            <person name="Benahmed F."/>
            <person name="Dimitrov G."/>
            <person name="Madupu R."/>
            <person name="Radune D."/>
            <person name="Sullivan S."/>
            <person name="Jha G."/>
            <person name="Ishihara H."/>
            <person name="Lee S.W."/>
            <person name="Pandey A."/>
            <person name="Sharma V."/>
            <person name="Sriariyanun M."/>
            <person name="Szurek B."/>
            <person name="Vera-Cruz C.M."/>
            <person name="Dorman K.S."/>
            <person name="Ronald P.C."/>
            <person name="Verdier V."/>
            <person name="Dow J.M."/>
            <person name="Sonti R.V."/>
            <person name="Tsuge S."/>
            <person name="Brendel V.P."/>
            <person name="Rabinowicz P.D."/>
            <person name="Leach J.E."/>
            <person name="White F.F."/>
            <person name="Salzberg S.L."/>
        </authorList>
    </citation>
    <scope>NUCLEOTIDE SEQUENCE [LARGE SCALE GENOMIC DNA]</scope>
    <source>
        <strain evidence="1 2">BLS256</strain>
    </source>
</reference>
<organism evidence="1 2">
    <name type="scientific">Xanthomonas oryzae pv. oryzicola (strain BLS256)</name>
    <dbReference type="NCBI Taxonomy" id="383407"/>
    <lineage>
        <taxon>Bacteria</taxon>
        <taxon>Pseudomonadati</taxon>
        <taxon>Pseudomonadota</taxon>
        <taxon>Gammaproteobacteria</taxon>
        <taxon>Lysobacterales</taxon>
        <taxon>Lysobacteraceae</taxon>
        <taxon>Xanthomonas</taxon>
    </lineage>
</organism>
<evidence type="ECO:0000313" key="1">
    <source>
        <dbReference type="EMBL" id="AEQ94700.1"/>
    </source>
</evidence>
<accession>G7T9P1</accession>
<evidence type="ECO:0000313" key="2">
    <source>
        <dbReference type="Proteomes" id="UP000008851"/>
    </source>
</evidence>
<name>G7T9P1_XANOB</name>
<proteinExistence type="predicted"/>
<sequence>MMRQAEQATPIVHGSDMTAVATVRGVAAPVCACLFSAALRNAAMQTAAANVPIQGKRAERSSSVPHLRYAWRPRGARLIG</sequence>